<dbReference type="InterPro" id="IPR034904">
    <property type="entry name" value="FSCA_dom_sf"/>
</dbReference>
<dbReference type="Gene3D" id="3.30.300.130">
    <property type="entry name" value="Fe-S cluster assembly (FSCA)"/>
    <property type="match status" value="1"/>
</dbReference>
<dbReference type="RefSeq" id="WP_146932613.1">
    <property type="nucleotide sequence ID" value="NZ_CBCSHZ010000013.1"/>
</dbReference>
<keyword evidence="3" id="KW-1185">Reference proteome</keyword>
<reference evidence="2 3" key="1">
    <citation type="submission" date="2019-08" db="EMBL/GenBank/DDBJ databases">
        <title>Genome sequence of Gillisia hiemivivida IC154 (type strain).</title>
        <authorList>
            <person name="Bowman J.P."/>
        </authorList>
    </citation>
    <scope>NUCLEOTIDE SEQUENCE [LARGE SCALE GENOMIC DNA]</scope>
    <source>
        <strain evidence="2 3">IC154</strain>
    </source>
</reference>
<evidence type="ECO:0000313" key="2">
    <source>
        <dbReference type="EMBL" id="TXD93547.1"/>
    </source>
</evidence>
<dbReference type="OrthoDB" id="9805360at2"/>
<evidence type="ECO:0000259" key="1">
    <source>
        <dbReference type="Pfam" id="PF01883"/>
    </source>
</evidence>
<dbReference type="InterPro" id="IPR014291">
    <property type="entry name" value="SUF_FeS_clus_asmbl-assoc"/>
</dbReference>
<comment type="caution">
    <text evidence="2">The sequence shown here is derived from an EMBL/GenBank/DDBJ whole genome shotgun (WGS) entry which is preliminary data.</text>
</comment>
<dbReference type="SUPFAM" id="SSF117916">
    <property type="entry name" value="Fe-S cluster assembly (FSCA) domain-like"/>
    <property type="match status" value="1"/>
</dbReference>
<proteinExistence type="predicted"/>
<dbReference type="NCBIfam" id="TIGR02945">
    <property type="entry name" value="SUF_assoc"/>
    <property type="match status" value="1"/>
</dbReference>
<gene>
    <name evidence="2" type="ORF">ES724_10055</name>
</gene>
<sequence>METEINTQELGEKIVRVLKSIYDPEIPVDIYELGLIYDVMVNTDYDVKILMTLTTPNCPVAESLPKEVEDKVKTLDDVKDCEVEITFDPPWTQDLMSEEAKLELGML</sequence>
<dbReference type="PANTHER" id="PTHR42831:SF1">
    <property type="entry name" value="FE-S PROTEIN MATURATION AUXILIARY FACTOR YITW"/>
    <property type="match status" value="1"/>
</dbReference>
<accession>A0A5C6ZT37</accession>
<dbReference type="EMBL" id="VORY01000010">
    <property type="protein sequence ID" value="TXD93547.1"/>
    <property type="molecule type" value="Genomic_DNA"/>
</dbReference>
<name>A0A5C6ZT37_9FLAO</name>
<dbReference type="AlphaFoldDB" id="A0A5C6ZT37"/>
<feature type="domain" description="MIP18 family-like" evidence="1">
    <location>
        <begin position="12"/>
        <end position="85"/>
    </location>
</feature>
<dbReference type="InterPro" id="IPR052339">
    <property type="entry name" value="Fe-S_Maturation_MIP18"/>
</dbReference>
<evidence type="ECO:0000313" key="3">
    <source>
        <dbReference type="Proteomes" id="UP000321367"/>
    </source>
</evidence>
<organism evidence="2 3">
    <name type="scientific">Gillisia hiemivivida</name>
    <dbReference type="NCBI Taxonomy" id="291190"/>
    <lineage>
        <taxon>Bacteria</taxon>
        <taxon>Pseudomonadati</taxon>
        <taxon>Bacteroidota</taxon>
        <taxon>Flavobacteriia</taxon>
        <taxon>Flavobacteriales</taxon>
        <taxon>Flavobacteriaceae</taxon>
        <taxon>Gillisia</taxon>
    </lineage>
</organism>
<dbReference type="Pfam" id="PF01883">
    <property type="entry name" value="FeS_assembly_P"/>
    <property type="match status" value="1"/>
</dbReference>
<protein>
    <submittedName>
        <fullName evidence="2">SUF system Fe-S cluster assembly protein</fullName>
    </submittedName>
</protein>
<dbReference type="InterPro" id="IPR002744">
    <property type="entry name" value="MIP18-like"/>
</dbReference>
<dbReference type="PANTHER" id="PTHR42831">
    <property type="entry name" value="FE-S PROTEIN MATURATION AUXILIARY FACTOR YITW"/>
    <property type="match status" value="1"/>
</dbReference>
<dbReference type="Proteomes" id="UP000321367">
    <property type="component" value="Unassembled WGS sequence"/>
</dbReference>